<reference evidence="2" key="1">
    <citation type="submission" date="2017-06" db="EMBL/GenBank/DDBJ databases">
        <title>Genome analysis of Fimbriiglobus ruber SP5, the first member of the order Planctomycetales with confirmed chitinolytic capability.</title>
        <authorList>
            <person name="Ravin N.V."/>
            <person name="Rakitin A.L."/>
            <person name="Ivanova A.A."/>
            <person name="Beletsky A.V."/>
            <person name="Kulichevskaya I.S."/>
            <person name="Mardanov A.V."/>
            <person name="Dedysh S.N."/>
        </authorList>
    </citation>
    <scope>NUCLEOTIDE SEQUENCE [LARGE SCALE GENOMIC DNA]</scope>
    <source>
        <strain evidence="2">SP5</strain>
    </source>
</reference>
<dbReference type="OrthoDB" id="9154322at2"/>
<dbReference type="EMBL" id="NIDE01000017">
    <property type="protein sequence ID" value="OWK36430.1"/>
    <property type="molecule type" value="Genomic_DNA"/>
</dbReference>
<sequence length="131" mass="15125">MQKKPIPSDDEILKATRVLVDACHGRAWNTGWYHDPRTGEEVQRNWGEIFALIHSEISEALEGHRKSLMADKLPHRGMVPVELFDAVIRIFDTIGREFPDDVPALLEKTRFNDRRADHKPENRLLANGKKF</sequence>
<dbReference type="RefSeq" id="WP_088259432.1">
    <property type="nucleotide sequence ID" value="NZ_NIDE01000017.1"/>
</dbReference>
<comment type="caution">
    <text evidence="1">The sequence shown here is derived from an EMBL/GenBank/DDBJ whole genome shotgun (WGS) entry which is preliminary data.</text>
</comment>
<name>A0A225D4B6_9BACT</name>
<dbReference type="CDD" id="cd11542">
    <property type="entry name" value="NTP-PPase_u5"/>
    <property type="match status" value="1"/>
</dbReference>
<organism evidence="1 2">
    <name type="scientific">Fimbriiglobus ruber</name>
    <dbReference type="NCBI Taxonomy" id="1908690"/>
    <lineage>
        <taxon>Bacteria</taxon>
        <taxon>Pseudomonadati</taxon>
        <taxon>Planctomycetota</taxon>
        <taxon>Planctomycetia</taxon>
        <taxon>Gemmatales</taxon>
        <taxon>Gemmataceae</taxon>
        <taxon>Fimbriiglobus</taxon>
    </lineage>
</organism>
<evidence type="ECO:0000313" key="2">
    <source>
        <dbReference type="Proteomes" id="UP000214646"/>
    </source>
</evidence>
<proteinExistence type="predicted"/>
<protein>
    <submittedName>
        <fullName evidence="1">Phage protein</fullName>
    </submittedName>
</protein>
<accession>A0A225D4B6</accession>
<gene>
    <name evidence="1" type="ORF">FRUB_08993</name>
</gene>
<dbReference type="Proteomes" id="UP000214646">
    <property type="component" value="Unassembled WGS sequence"/>
</dbReference>
<evidence type="ECO:0000313" key="1">
    <source>
        <dbReference type="EMBL" id="OWK36430.1"/>
    </source>
</evidence>
<dbReference type="AlphaFoldDB" id="A0A225D4B6"/>
<keyword evidence="2" id="KW-1185">Reference proteome</keyword>